<reference evidence="1" key="1">
    <citation type="submission" date="2015-06" db="EMBL/GenBank/DDBJ databases">
        <authorList>
            <person name="Nguyen H."/>
        </authorList>
    </citation>
    <scope>NUCLEOTIDE SEQUENCE</scope>
    <source>
        <strain evidence="1">DAOM 180753</strain>
    </source>
</reference>
<evidence type="ECO:0000313" key="2">
    <source>
        <dbReference type="Proteomes" id="UP001227192"/>
    </source>
</evidence>
<comment type="caution">
    <text evidence="1">The sequence shown here is derived from an EMBL/GenBank/DDBJ whole genome shotgun (WGS) entry which is preliminary data.</text>
</comment>
<proteinExistence type="predicted"/>
<accession>A0AAI9TH46</accession>
<sequence length="80" mass="9247">MVLVTPTESIATGPLPMILNSSFFDYSLYNTIQFRLNSDSIQIQQVQFRFNSDSIQIQFGFSSDSDSIYFRSPYAHFRGY</sequence>
<gene>
    <name evidence="1" type="ORF">VN97_g6085</name>
</gene>
<protein>
    <submittedName>
        <fullName evidence="1">Uncharacterized protein</fullName>
    </submittedName>
</protein>
<evidence type="ECO:0000313" key="1">
    <source>
        <dbReference type="EMBL" id="KAJ9487240.1"/>
    </source>
</evidence>
<organism evidence="1 2">
    <name type="scientific">Penicillium thymicola</name>
    <dbReference type="NCBI Taxonomy" id="293382"/>
    <lineage>
        <taxon>Eukaryota</taxon>
        <taxon>Fungi</taxon>
        <taxon>Dikarya</taxon>
        <taxon>Ascomycota</taxon>
        <taxon>Pezizomycotina</taxon>
        <taxon>Eurotiomycetes</taxon>
        <taxon>Eurotiomycetidae</taxon>
        <taxon>Eurotiales</taxon>
        <taxon>Aspergillaceae</taxon>
        <taxon>Penicillium</taxon>
    </lineage>
</organism>
<dbReference type="Proteomes" id="UP001227192">
    <property type="component" value="Unassembled WGS sequence"/>
</dbReference>
<reference evidence="1" key="2">
    <citation type="journal article" date="2016" name="Fungal Biol.">
        <title>Ochratoxin A production by Penicillium thymicola.</title>
        <authorList>
            <person name="Nguyen H.D.T."/>
            <person name="McMullin D.R."/>
            <person name="Ponomareva E."/>
            <person name="Riley R."/>
            <person name="Pomraning K.R."/>
            <person name="Baker S.E."/>
            <person name="Seifert K.A."/>
        </authorList>
    </citation>
    <scope>NUCLEOTIDE SEQUENCE</scope>
    <source>
        <strain evidence="1">DAOM 180753</strain>
    </source>
</reference>
<dbReference type="EMBL" id="LACB01000169">
    <property type="protein sequence ID" value="KAJ9487240.1"/>
    <property type="molecule type" value="Genomic_DNA"/>
</dbReference>
<name>A0AAI9TH46_PENTH</name>
<keyword evidence="2" id="KW-1185">Reference proteome</keyword>
<dbReference type="AlphaFoldDB" id="A0AAI9TH46"/>